<protein>
    <submittedName>
        <fullName evidence="1">Uncharacterized protein</fullName>
    </submittedName>
</protein>
<dbReference type="AlphaFoldDB" id="A0AAQ3JZB6"/>
<sequence length="195" mass="22668">MDNDYCSRREKGFPGIRVVLNRKIISQADTFWIPREQESLKCHLWDDNSQGFSNKTVGSTLLSNLMYQNFRSSTPVSENLHWDAVISYAQCLSAVYMGRNKASNFSHELFKSVHSAVFQAGEQGLAMNEISQAVDPHVKLSYWMWKAKNLTQERLYPEESMEVVDSNQRKDAEERKCTTVFLFLKSRILHFIREM</sequence>
<name>A0AAQ3JZB6_9LILI</name>
<evidence type="ECO:0000313" key="2">
    <source>
        <dbReference type="Proteomes" id="UP001327560"/>
    </source>
</evidence>
<accession>A0AAQ3JZB6</accession>
<dbReference type="Proteomes" id="UP001327560">
    <property type="component" value="Chromosome 2"/>
</dbReference>
<evidence type="ECO:0000313" key="1">
    <source>
        <dbReference type="EMBL" id="WOK98871.1"/>
    </source>
</evidence>
<gene>
    <name evidence="1" type="ORF">Cni_G07583</name>
</gene>
<dbReference type="EMBL" id="CP136891">
    <property type="protein sequence ID" value="WOK98871.1"/>
    <property type="molecule type" value="Genomic_DNA"/>
</dbReference>
<reference evidence="1 2" key="1">
    <citation type="submission" date="2023-10" db="EMBL/GenBank/DDBJ databases">
        <title>Chromosome-scale genome assembly provides insights into flower coloration mechanisms of Canna indica.</title>
        <authorList>
            <person name="Li C."/>
        </authorList>
    </citation>
    <scope>NUCLEOTIDE SEQUENCE [LARGE SCALE GENOMIC DNA]</scope>
    <source>
        <tissue evidence="1">Flower</tissue>
    </source>
</reference>
<keyword evidence="2" id="KW-1185">Reference proteome</keyword>
<proteinExistence type="predicted"/>
<organism evidence="1 2">
    <name type="scientific">Canna indica</name>
    <name type="common">Indian-shot</name>
    <dbReference type="NCBI Taxonomy" id="4628"/>
    <lineage>
        <taxon>Eukaryota</taxon>
        <taxon>Viridiplantae</taxon>
        <taxon>Streptophyta</taxon>
        <taxon>Embryophyta</taxon>
        <taxon>Tracheophyta</taxon>
        <taxon>Spermatophyta</taxon>
        <taxon>Magnoliopsida</taxon>
        <taxon>Liliopsida</taxon>
        <taxon>Zingiberales</taxon>
        <taxon>Cannaceae</taxon>
        <taxon>Canna</taxon>
    </lineage>
</organism>